<keyword evidence="3" id="KW-1185">Reference proteome</keyword>
<sequence length="219" mass="23604">MNALLSRLPLRSNGASAPVAPLDLPALVGAAGWARLPAAVQRRFAAGHADVTYIGHMDLHCSRIGRLYARVAHLFGGPLTRINADAVPTTVRVSDNGRGGVVWERSFHRGGIGGDRIVRSTKEIGADGGLLERTDGGLSMSLDVFEEAGSLVFRSRRFQLVWGRVRIAVPALLTPGVCRVAHTDLGEGRFRFTLTMVHPLWGETFRQTGVFTDPAATEN</sequence>
<dbReference type="InterPro" id="IPR025311">
    <property type="entry name" value="DUF4166"/>
</dbReference>
<organism evidence="2 3">
    <name type="scientific">Variovorax robiniae</name>
    <dbReference type="NCBI Taxonomy" id="1836199"/>
    <lineage>
        <taxon>Bacteria</taxon>
        <taxon>Pseudomonadati</taxon>
        <taxon>Pseudomonadota</taxon>
        <taxon>Betaproteobacteria</taxon>
        <taxon>Burkholderiales</taxon>
        <taxon>Comamonadaceae</taxon>
        <taxon>Variovorax</taxon>
    </lineage>
</organism>
<reference evidence="2 3" key="1">
    <citation type="submission" date="2024-03" db="EMBL/GenBank/DDBJ databases">
        <title>Novel species of the genus Variovorax.</title>
        <authorList>
            <person name="Liu Q."/>
            <person name="Xin Y.-H."/>
        </authorList>
    </citation>
    <scope>NUCLEOTIDE SEQUENCE [LARGE SCALE GENOMIC DNA]</scope>
    <source>
        <strain evidence="2 3">KACC 18901</strain>
    </source>
</reference>
<evidence type="ECO:0000313" key="2">
    <source>
        <dbReference type="EMBL" id="MEJ8854062.1"/>
    </source>
</evidence>
<protein>
    <submittedName>
        <fullName evidence="2">DUF4166 domain-containing protein</fullName>
    </submittedName>
</protein>
<dbReference type="EMBL" id="JBBKZS010000002">
    <property type="protein sequence ID" value="MEJ8854062.1"/>
    <property type="molecule type" value="Genomic_DNA"/>
</dbReference>
<evidence type="ECO:0000313" key="3">
    <source>
        <dbReference type="Proteomes" id="UP001367030"/>
    </source>
</evidence>
<evidence type="ECO:0000259" key="1">
    <source>
        <dbReference type="Pfam" id="PF13761"/>
    </source>
</evidence>
<dbReference type="Pfam" id="PF13761">
    <property type="entry name" value="DUF4166"/>
    <property type="match status" value="1"/>
</dbReference>
<name>A0ABU8X5S7_9BURK</name>
<comment type="caution">
    <text evidence="2">The sequence shown here is derived from an EMBL/GenBank/DDBJ whole genome shotgun (WGS) entry which is preliminary data.</text>
</comment>
<proteinExistence type="predicted"/>
<dbReference type="RefSeq" id="WP_340334152.1">
    <property type="nucleotide sequence ID" value="NZ_JBBKZS010000002.1"/>
</dbReference>
<feature type="domain" description="DUF4166" evidence="1">
    <location>
        <begin position="36"/>
        <end position="211"/>
    </location>
</feature>
<dbReference type="Proteomes" id="UP001367030">
    <property type="component" value="Unassembled WGS sequence"/>
</dbReference>
<accession>A0ABU8X5S7</accession>
<gene>
    <name evidence="2" type="ORF">WKW79_05755</name>
</gene>